<dbReference type="Proteomes" id="UP000663870">
    <property type="component" value="Unassembled WGS sequence"/>
</dbReference>
<protein>
    <submittedName>
        <fullName evidence="2">Uncharacterized protein</fullName>
    </submittedName>
</protein>
<comment type="caution">
    <text evidence="2">The sequence shown here is derived from an EMBL/GenBank/DDBJ whole genome shotgun (WGS) entry which is preliminary data.</text>
</comment>
<feature type="compositionally biased region" description="Polar residues" evidence="1">
    <location>
        <begin position="576"/>
        <end position="590"/>
    </location>
</feature>
<accession>A0A813WPA9</accession>
<evidence type="ECO:0000256" key="1">
    <source>
        <dbReference type="SAM" id="MobiDB-lite"/>
    </source>
</evidence>
<dbReference type="EMBL" id="CAJNOH010000127">
    <property type="protein sequence ID" value="CAF0891891.1"/>
    <property type="molecule type" value="Genomic_DNA"/>
</dbReference>
<proteinExistence type="predicted"/>
<evidence type="ECO:0000313" key="4">
    <source>
        <dbReference type="Proteomes" id="UP000663870"/>
    </source>
</evidence>
<feature type="region of interest" description="Disordered" evidence="1">
    <location>
        <begin position="546"/>
        <end position="599"/>
    </location>
</feature>
<feature type="compositionally biased region" description="Low complexity" evidence="1">
    <location>
        <begin position="549"/>
        <end position="561"/>
    </location>
</feature>
<sequence length="599" mass="68324">MYPIPSIPYTFNHQLFNQQSRRYFKHQNGIIQSKSRNNIKIQQTNLLPNSQSYKNQIIFPLSNSNIISNNPSISHQFEKFTKKRTPKLLMPSRSHQEHLFCQELNPKNILSKRCLPLFNSRSVGCLEDRIKKERKSHTMPPLSKILGPCSTPKAKLFASIIAPTDAQAIKANQLAQNLSNINSIYDSKSDRETIDDDTPIFVHVQYDPQTSSRPDQNIIRQTLNNQLFNQINKQEAIILNFLGPNIKANLPVRVEQQQQQSFNQSTQFIKQNSSRRIPVYCQKEQQINDGQNHFLPPRVSRPSNSYPSMATISHPVQSFLKNENLSSSKVPRPFINRQQVQSNKVQQLSNRYINSSRSNGYYKTEVDNFKEINRKMSYQPSTISDQEILSRISYTTPSSNEIYRPTALTDTPELSRENLLVMLNQIPDLQGRRFKIEYASSGIPEAYPIPINLGSAANTYPEPVYIDRLPNDVIQHVKSSNNPAITAALEATIQREQYLQPTVISQPTNSSLYYQPPTVLHHAAQPHEQVQQSRPFISKNLDKNTQLLSSSSSSSSSSTSSEESDSEDFESISSGRPRNSIETVGKQYSSKIYPENEYD</sequence>
<gene>
    <name evidence="2" type="ORF">JXQ802_LOCUS7026</name>
    <name evidence="3" type="ORF">PYM288_LOCUS9067</name>
</gene>
<reference evidence="2" key="1">
    <citation type="submission" date="2021-02" db="EMBL/GenBank/DDBJ databases">
        <authorList>
            <person name="Nowell W R."/>
        </authorList>
    </citation>
    <scope>NUCLEOTIDE SEQUENCE</scope>
</reference>
<dbReference type="AlphaFoldDB" id="A0A813WPA9"/>
<keyword evidence="4" id="KW-1185">Reference proteome</keyword>
<dbReference type="Proteomes" id="UP000663854">
    <property type="component" value="Unassembled WGS sequence"/>
</dbReference>
<name>A0A813WPA9_9BILA</name>
<organism evidence="2 4">
    <name type="scientific">Rotaria sordida</name>
    <dbReference type="NCBI Taxonomy" id="392033"/>
    <lineage>
        <taxon>Eukaryota</taxon>
        <taxon>Metazoa</taxon>
        <taxon>Spiralia</taxon>
        <taxon>Gnathifera</taxon>
        <taxon>Rotifera</taxon>
        <taxon>Eurotatoria</taxon>
        <taxon>Bdelloidea</taxon>
        <taxon>Philodinida</taxon>
        <taxon>Philodinidae</taxon>
        <taxon>Rotaria</taxon>
    </lineage>
</organism>
<evidence type="ECO:0000313" key="3">
    <source>
        <dbReference type="EMBL" id="CAF0891891.1"/>
    </source>
</evidence>
<evidence type="ECO:0000313" key="2">
    <source>
        <dbReference type="EMBL" id="CAF0857833.1"/>
    </source>
</evidence>
<dbReference type="EMBL" id="CAJNOL010000114">
    <property type="protein sequence ID" value="CAF0857833.1"/>
    <property type="molecule type" value="Genomic_DNA"/>
</dbReference>